<sequence>MRKQYLLMVFMFIGAIMQAQFNVNINVTDSGTTSNIESADVTFDSTTLQTDVNGNVTFSNIANGTYNYSVSFDCYTAESGTITVSDADVNTNIVLSLFTTTNVFWQVNQDGSPVSFPVPTAEITISDGVNAP</sequence>
<dbReference type="SUPFAM" id="SSF49452">
    <property type="entry name" value="Starch-binding domain-like"/>
    <property type="match status" value="1"/>
</dbReference>
<evidence type="ECO:0000313" key="2">
    <source>
        <dbReference type="EMBL" id="MBO3115981.1"/>
    </source>
</evidence>
<reference evidence="2 3" key="1">
    <citation type="submission" date="2021-03" db="EMBL/GenBank/DDBJ databases">
        <title>Winogradskyella sp. nov., isolated from costal sediment.</title>
        <authorList>
            <person name="Gao C."/>
        </authorList>
    </citation>
    <scope>NUCLEOTIDE SEQUENCE [LARGE SCALE GENOMIC DNA]</scope>
    <source>
        <strain evidence="2 3">DF17</strain>
    </source>
</reference>
<gene>
    <name evidence="2" type="ORF">J4050_04440</name>
</gene>
<feature type="non-terminal residue" evidence="2">
    <location>
        <position position="132"/>
    </location>
</feature>
<feature type="signal peptide" evidence="1">
    <location>
        <begin position="1"/>
        <end position="21"/>
    </location>
</feature>
<dbReference type="Gene3D" id="2.60.40.1120">
    <property type="entry name" value="Carboxypeptidase-like, regulatory domain"/>
    <property type="match status" value="1"/>
</dbReference>
<comment type="caution">
    <text evidence="2">The sequence shown here is derived from an EMBL/GenBank/DDBJ whole genome shotgun (WGS) entry which is preliminary data.</text>
</comment>
<name>A0ABS3SZR1_9FLAO</name>
<evidence type="ECO:0000313" key="3">
    <source>
        <dbReference type="Proteomes" id="UP000676776"/>
    </source>
</evidence>
<evidence type="ECO:0008006" key="4">
    <source>
        <dbReference type="Google" id="ProtNLM"/>
    </source>
</evidence>
<keyword evidence="1" id="KW-0732">Signal</keyword>
<feature type="chain" id="PRO_5046817237" description="Carboxypeptidase regulatory-like domain-containing protein" evidence="1">
    <location>
        <begin position="22"/>
        <end position="132"/>
    </location>
</feature>
<dbReference type="Proteomes" id="UP000676776">
    <property type="component" value="Unassembled WGS sequence"/>
</dbReference>
<organism evidence="2 3">
    <name type="scientific">Winogradskyella pelagia</name>
    <dbReference type="NCBI Taxonomy" id="2819984"/>
    <lineage>
        <taxon>Bacteria</taxon>
        <taxon>Pseudomonadati</taxon>
        <taxon>Bacteroidota</taxon>
        <taxon>Flavobacteriia</taxon>
        <taxon>Flavobacteriales</taxon>
        <taxon>Flavobacteriaceae</taxon>
        <taxon>Winogradskyella</taxon>
    </lineage>
</organism>
<dbReference type="InterPro" id="IPR013784">
    <property type="entry name" value="Carb-bd-like_fold"/>
</dbReference>
<keyword evidence="3" id="KW-1185">Reference proteome</keyword>
<dbReference type="RefSeq" id="WP_208152743.1">
    <property type="nucleotide sequence ID" value="NZ_JAGEVF010000002.1"/>
</dbReference>
<accession>A0ABS3SZR1</accession>
<dbReference type="EMBL" id="JAGEVF010000002">
    <property type="protein sequence ID" value="MBO3115981.1"/>
    <property type="molecule type" value="Genomic_DNA"/>
</dbReference>
<proteinExistence type="predicted"/>
<protein>
    <recommendedName>
        <fullName evidence="4">Carboxypeptidase regulatory-like domain-containing protein</fullName>
    </recommendedName>
</protein>
<evidence type="ECO:0000256" key="1">
    <source>
        <dbReference type="SAM" id="SignalP"/>
    </source>
</evidence>